<dbReference type="InterPro" id="IPR029016">
    <property type="entry name" value="GAF-like_dom_sf"/>
</dbReference>
<dbReference type="EMBL" id="FZOJ01000021">
    <property type="protein sequence ID" value="SNS80116.1"/>
    <property type="molecule type" value="Genomic_DNA"/>
</dbReference>
<dbReference type="AlphaFoldDB" id="A0A239HFD7"/>
<dbReference type="RefSeq" id="WP_089284195.1">
    <property type="nucleotide sequence ID" value="NZ_FZOJ01000021.1"/>
</dbReference>
<dbReference type="Proteomes" id="UP000198304">
    <property type="component" value="Unassembled WGS sequence"/>
</dbReference>
<reference evidence="1 2" key="1">
    <citation type="submission" date="2017-06" db="EMBL/GenBank/DDBJ databases">
        <authorList>
            <person name="Kim H.J."/>
            <person name="Triplett B.A."/>
        </authorList>
    </citation>
    <scope>NUCLEOTIDE SEQUENCE [LARGE SCALE GENOMIC DNA]</scope>
    <source>
        <strain evidence="1 2">SCA</strain>
    </source>
</reference>
<protein>
    <submittedName>
        <fullName evidence="1">GAF domain-containing protein</fullName>
    </submittedName>
</protein>
<name>A0A239HFD7_9FIRM</name>
<dbReference type="SUPFAM" id="SSF55781">
    <property type="entry name" value="GAF domain-like"/>
    <property type="match status" value="2"/>
</dbReference>
<dbReference type="Gene3D" id="3.30.450.40">
    <property type="match status" value="1"/>
</dbReference>
<accession>A0A239HFD7</accession>
<sequence length="605" mass="70468">MNGLHITNRMYRYDALIKAIDFFTQRFSPQQLSEYSFDFANEILTLNASALFVIQGNEFKLKNKRLYTFSDYSIKNTKKLQKIATLHGSILLNHFDSYFDEGDIDYLNMNIVIPLIIDDLLFGFIIADGKVMGSFDEDDYTMAMALMRLFNNSLENSRNFLDLKGKNKQLDEKVFNLFAINQSAKSLLSELGLDRLKSMAVDVFSEIACSRITSFGMMDDISSTLKILAYRNVENFSTQLTEIEVDLSVELDSNKIVLDLNKDIETIKKLFINWEEFHPLGARYIVLLVRDKLLGLVTLSEPINQPHYDDSMFELIESLASFTYIALKNAMMFEEVRKQKEITEAKYNTLYKLNMLINNINECISIEELCDVTLKTLNISFDIQKAFIAFKEENQYKIMWSIEDIGVGETFKINEEWEDTFDGDTIYNFATESLHSYLNEDLCKLFNDSTGIVITPITLNKLDIEENVGPLAYLVILKTLDNLQQEEILLIDTVAKNISPIIYHMNILDECKQKYLPNNKSLFYESISRKVEDRNKYHVDFNVYYTMLKKHPFIEIDLSMYQDYEYYLIENYLFIISYDDLGLMDFKKLSSINTFEDILKHDFLG</sequence>
<proteinExistence type="predicted"/>
<gene>
    <name evidence="1" type="ORF">SAMN05446037_102173</name>
</gene>
<evidence type="ECO:0000313" key="1">
    <source>
        <dbReference type="EMBL" id="SNS80116.1"/>
    </source>
</evidence>
<dbReference type="OrthoDB" id="1736267at2"/>
<evidence type="ECO:0000313" key="2">
    <source>
        <dbReference type="Proteomes" id="UP000198304"/>
    </source>
</evidence>
<keyword evidence="2" id="KW-1185">Reference proteome</keyword>
<organism evidence="1 2">
    <name type="scientific">Anaerovirgula multivorans</name>
    <dbReference type="NCBI Taxonomy" id="312168"/>
    <lineage>
        <taxon>Bacteria</taxon>
        <taxon>Bacillati</taxon>
        <taxon>Bacillota</taxon>
        <taxon>Clostridia</taxon>
        <taxon>Peptostreptococcales</taxon>
        <taxon>Natronincolaceae</taxon>
        <taxon>Anaerovirgula</taxon>
    </lineage>
</organism>